<dbReference type="Pfam" id="PF05726">
    <property type="entry name" value="Pirin_C"/>
    <property type="match status" value="1"/>
</dbReference>
<dbReference type="Gramene" id="TraesRN5A0100664900.1">
    <property type="protein sequence ID" value="TraesRN5A0100664900.1"/>
    <property type="gene ID" value="TraesRN5A0100664900"/>
</dbReference>
<dbReference type="Gramene" id="TraesWEE_scaffold_018559_01G000400.1">
    <property type="protein sequence ID" value="TraesWEE_scaffold_018559_01G000400.1"/>
    <property type="gene ID" value="TraesWEE_scaffold_018559_01G000400"/>
</dbReference>
<dbReference type="Gramene" id="TraesPARA_EIv1.0_1565460.1">
    <property type="protein sequence ID" value="TraesPARA_EIv1.0_1565460.1.CDS"/>
    <property type="gene ID" value="TraesPARA_EIv1.0_1565460"/>
</dbReference>
<dbReference type="Gramene" id="TraesCS5A02G262700.1">
    <property type="protein sequence ID" value="TraesCS5A02G262700.1"/>
    <property type="gene ID" value="TraesCS5A02G262700"/>
</dbReference>
<keyword evidence="4" id="KW-0479">Metal-binding</keyword>
<keyword evidence="3" id="KW-0539">Nucleus</keyword>
<feature type="binding site" evidence="4">
    <location>
        <position position="109"/>
    </location>
    <ligand>
        <name>Fe cation</name>
        <dbReference type="ChEBI" id="CHEBI:24875"/>
    </ligand>
</feature>
<dbReference type="CDD" id="cd02909">
    <property type="entry name" value="cupin_pirin_N"/>
    <property type="match status" value="1"/>
</dbReference>
<dbReference type="CDD" id="cd02247">
    <property type="entry name" value="cupin_pirin_C"/>
    <property type="match status" value="1"/>
</dbReference>
<dbReference type="InterPro" id="IPR012093">
    <property type="entry name" value="Pirin"/>
</dbReference>
<dbReference type="GO" id="GO:0005634">
    <property type="term" value="C:nucleus"/>
    <property type="evidence" value="ECO:0007669"/>
    <property type="project" value="UniProtKB-SubCell"/>
</dbReference>
<name>A0A3B6KKZ9_WHEAT</name>
<dbReference type="Pfam" id="PF02678">
    <property type="entry name" value="Pirin"/>
    <property type="match status" value="1"/>
</dbReference>
<feature type="binding site" evidence="4">
    <location>
        <position position="65"/>
    </location>
    <ligand>
        <name>Fe cation</name>
        <dbReference type="ChEBI" id="CHEBI:24875"/>
    </ligand>
</feature>
<dbReference type="InterPro" id="IPR011051">
    <property type="entry name" value="RmlC_Cupin_sf"/>
</dbReference>
<dbReference type="SUPFAM" id="SSF51182">
    <property type="entry name" value="RmlC-like cupins"/>
    <property type="match status" value="1"/>
</dbReference>
<dbReference type="Gramene" id="TraesLDM5A03G02689140.1">
    <property type="protein sequence ID" value="TraesLDM5A03G02689140.1"/>
    <property type="gene ID" value="TraesLDM5A03G02689140"/>
</dbReference>
<dbReference type="Gramene" id="TraesARI5A03G02728530.1">
    <property type="protein sequence ID" value="TraesARI5A03G02728530.1"/>
    <property type="gene ID" value="TraesARI5A03G02728530"/>
</dbReference>
<feature type="domain" description="Pirin N-terminal" evidence="6">
    <location>
        <begin position="31"/>
        <end position="124"/>
    </location>
</feature>
<dbReference type="RefSeq" id="XP_044385172.1">
    <property type="nucleotide sequence ID" value="XM_044529237.1"/>
</dbReference>
<dbReference type="InterPro" id="IPR014710">
    <property type="entry name" value="RmlC-like_jellyroll"/>
</dbReference>
<dbReference type="Gramene" id="TraesCS5A03G0651500.1">
    <property type="protein sequence ID" value="TraesCS5A03G0651500.1.CDS"/>
    <property type="gene ID" value="TraesCS5A03G0651500"/>
</dbReference>
<protein>
    <recommendedName>
        <fullName evidence="10">Pirin-like protein</fullName>
    </recommendedName>
</protein>
<evidence type="ECO:0000256" key="1">
    <source>
        <dbReference type="ARBA" id="ARBA00004123"/>
    </source>
</evidence>
<dbReference type="OMA" id="GRMRHRD"/>
<comment type="cofactor">
    <cofactor evidence="4">
        <name>Fe cation</name>
        <dbReference type="ChEBI" id="CHEBI:24875"/>
    </cofactor>
    <text evidence="4">Binds 1 Fe cation per subunit.</text>
</comment>
<evidence type="ECO:0000256" key="3">
    <source>
        <dbReference type="ARBA" id="ARBA00023242"/>
    </source>
</evidence>
<dbReference type="KEGG" id="taes:123107241"/>
<evidence type="ECO:0008006" key="10">
    <source>
        <dbReference type="Google" id="ProtNLM"/>
    </source>
</evidence>
<dbReference type="AlphaFoldDB" id="A0A3B6KKZ9"/>
<proteinExistence type="inferred from homology"/>
<dbReference type="Proteomes" id="UP000019116">
    <property type="component" value="Chromosome 5A"/>
</dbReference>
<dbReference type="Gramene" id="TraesJUL5A03G02705920.1">
    <property type="protein sequence ID" value="TraesJUL5A03G02705920.1"/>
    <property type="gene ID" value="TraesJUL5A03G02705920"/>
</dbReference>
<dbReference type="InterPro" id="IPR008778">
    <property type="entry name" value="Pirin_C_dom"/>
</dbReference>
<feature type="binding site" evidence="4">
    <location>
        <position position="107"/>
    </location>
    <ligand>
        <name>Fe cation</name>
        <dbReference type="ChEBI" id="CHEBI:24875"/>
    </ligand>
</feature>
<dbReference type="PANTHER" id="PTHR13903:SF23">
    <property type="entry name" value="OS09G0484800 PROTEIN"/>
    <property type="match status" value="1"/>
</dbReference>
<dbReference type="GeneID" id="123107241"/>
<dbReference type="PIRSF" id="PIRSF006232">
    <property type="entry name" value="Pirin"/>
    <property type="match status" value="1"/>
</dbReference>
<dbReference type="OrthoDB" id="198735at2759"/>
<comment type="subcellular location">
    <subcellularLocation>
        <location evidence="1">Nucleus</location>
    </subcellularLocation>
</comment>
<dbReference type="PANTHER" id="PTHR13903">
    <property type="entry name" value="PIRIN-RELATED"/>
    <property type="match status" value="1"/>
</dbReference>
<feature type="domain" description="Pirin C-terminal" evidence="7">
    <location>
        <begin position="179"/>
        <end position="289"/>
    </location>
</feature>
<keyword evidence="4" id="KW-0408">Iron</keyword>
<dbReference type="STRING" id="4565.A0A3B6KKZ9"/>
<accession>A0A3B6KKZ9</accession>
<reference evidence="8" key="2">
    <citation type="submission" date="2018-10" db="UniProtKB">
        <authorList>
            <consortium name="EnsemblPlants"/>
        </authorList>
    </citation>
    <scope>IDENTIFICATION</scope>
</reference>
<reference evidence="8" key="1">
    <citation type="submission" date="2018-08" db="EMBL/GenBank/DDBJ databases">
        <authorList>
            <person name="Rossello M."/>
        </authorList>
    </citation>
    <scope>NUCLEOTIDE SEQUENCE [LARGE SCALE GENOMIC DNA]</scope>
    <source>
        <strain evidence="8">cv. Chinese Spring</strain>
    </source>
</reference>
<evidence type="ECO:0000256" key="2">
    <source>
        <dbReference type="ARBA" id="ARBA00008416"/>
    </source>
</evidence>
<comment type="similarity">
    <text evidence="2 5">Belongs to the pirin family.</text>
</comment>
<gene>
    <name evidence="8" type="primary">LOC123107241</name>
</gene>
<keyword evidence="9" id="KW-1185">Reference proteome</keyword>
<evidence type="ECO:0000256" key="5">
    <source>
        <dbReference type="RuleBase" id="RU003457"/>
    </source>
</evidence>
<dbReference type="FunFam" id="2.60.120.10:FF:000055">
    <property type="entry name" value="pirin"/>
    <property type="match status" value="1"/>
</dbReference>
<dbReference type="InterPro" id="IPR003829">
    <property type="entry name" value="Pirin_N_dom"/>
</dbReference>
<evidence type="ECO:0000259" key="6">
    <source>
        <dbReference type="Pfam" id="PF02678"/>
    </source>
</evidence>
<evidence type="ECO:0000313" key="8">
    <source>
        <dbReference type="EnsemblPlants" id="TraesCS5A02G262700.1"/>
    </source>
</evidence>
<dbReference type="Gene3D" id="2.60.120.10">
    <property type="entry name" value="Jelly Rolls"/>
    <property type="match status" value="2"/>
</dbReference>
<dbReference type="GO" id="GO:0046872">
    <property type="term" value="F:metal ion binding"/>
    <property type="evidence" value="ECO:0007669"/>
    <property type="project" value="UniProtKB-KW"/>
</dbReference>
<dbReference type="EnsemblPlants" id="TraesCS5A02G262700.1">
    <property type="protein sequence ID" value="TraesCS5A02G262700.1"/>
    <property type="gene ID" value="TraesCS5A02G262700"/>
</dbReference>
<feature type="binding site" evidence="4">
    <location>
        <position position="63"/>
    </location>
    <ligand>
        <name>Fe cation</name>
        <dbReference type="ChEBI" id="CHEBI:24875"/>
    </ligand>
</feature>
<evidence type="ECO:0000259" key="7">
    <source>
        <dbReference type="Pfam" id="PF05726"/>
    </source>
</evidence>
<dbReference type="SMR" id="A0A3B6KKZ9"/>
<evidence type="ECO:0000256" key="4">
    <source>
        <dbReference type="PIRSR" id="PIRSR006232-1"/>
    </source>
</evidence>
<sequence length="314" mass="34620">MYMSTMEVAKPRQVARRFQARPQHEGAGAVVRRSIGRFELRYFDPFLVLDEFSASAPAGFPDHPHRGFETVTYMLEGAVTHEDFEGHRGTIKAGDVQWMTAGRGIVHSEMPAGPGTSKGLQLWVNLASKNKMVEPGYQEFQSKDIASTTSADGDVTVRVIAGEAMGARSPVRTRTPTMYLDFTVRPHATAPVRQPVPASWNAFVYVLEGEGVFGPMTDQKQQAAQPAGAHHLLLLGQDGDGVEVWNRSDKPLRFVLVAGEPIGEPVAQLGPFVMNTEEEIDATVNDFEYFINGFEKAKHWKSQAMIALELEYVG</sequence>
<evidence type="ECO:0000313" key="9">
    <source>
        <dbReference type="Proteomes" id="UP000019116"/>
    </source>
</evidence>
<organism evidence="8">
    <name type="scientific">Triticum aestivum</name>
    <name type="common">Wheat</name>
    <dbReference type="NCBI Taxonomy" id="4565"/>
    <lineage>
        <taxon>Eukaryota</taxon>
        <taxon>Viridiplantae</taxon>
        <taxon>Streptophyta</taxon>
        <taxon>Embryophyta</taxon>
        <taxon>Tracheophyta</taxon>
        <taxon>Spermatophyta</taxon>
        <taxon>Magnoliopsida</taxon>
        <taxon>Liliopsida</taxon>
        <taxon>Poales</taxon>
        <taxon>Poaceae</taxon>
        <taxon>BOP clade</taxon>
        <taxon>Pooideae</taxon>
        <taxon>Triticodae</taxon>
        <taxon>Triticeae</taxon>
        <taxon>Triticinae</taxon>
        <taxon>Triticum</taxon>
    </lineage>
</organism>